<dbReference type="EMBL" id="JACHGY010000001">
    <property type="protein sequence ID" value="MBB6428323.1"/>
    <property type="molecule type" value="Genomic_DNA"/>
</dbReference>
<dbReference type="SUPFAM" id="SSF54523">
    <property type="entry name" value="Pili subunits"/>
    <property type="match status" value="1"/>
</dbReference>
<name>A0A7X0H3D3_9BACT</name>
<evidence type="ECO:0000313" key="2">
    <source>
        <dbReference type="Proteomes" id="UP000541810"/>
    </source>
</evidence>
<comment type="caution">
    <text evidence="1">The sequence shown here is derived from an EMBL/GenBank/DDBJ whole genome shotgun (WGS) entry which is preliminary data.</text>
</comment>
<evidence type="ECO:0000313" key="1">
    <source>
        <dbReference type="EMBL" id="MBB6428323.1"/>
    </source>
</evidence>
<keyword evidence="2" id="KW-1185">Reference proteome</keyword>
<dbReference type="Proteomes" id="UP000541810">
    <property type="component" value="Unassembled WGS sequence"/>
</dbReference>
<accession>A0A7X0H3D3</accession>
<reference evidence="1 2" key="1">
    <citation type="submission" date="2020-08" db="EMBL/GenBank/DDBJ databases">
        <title>Genomic Encyclopedia of Type Strains, Phase IV (KMG-IV): sequencing the most valuable type-strain genomes for metagenomic binning, comparative biology and taxonomic classification.</title>
        <authorList>
            <person name="Goeker M."/>
        </authorList>
    </citation>
    <scope>NUCLEOTIDE SEQUENCE [LARGE SCALE GENOMIC DNA]</scope>
    <source>
        <strain evidence="1 2">DSM 103725</strain>
    </source>
</reference>
<dbReference type="AlphaFoldDB" id="A0A7X0H3D3"/>
<dbReference type="PANTHER" id="PTHR30093">
    <property type="entry name" value="GENERAL SECRETION PATHWAY PROTEIN G"/>
    <property type="match status" value="1"/>
</dbReference>
<organism evidence="1 2">
    <name type="scientific">Algisphaera agarilytica</name>
    <dbReference type="NCBI Taxonomy" id="1385975"/>
    <lineage>
        <taxon>Bacteria</taxon>
        <taxon>Pseudomonadati</taxon>
        <taxon>Planctomycetota</taxon>
        <taxon>Phycisphaerae</taxon>
        <taxon>Phycisphaerales</taxon>
        <taxon>Phycisphaeraceae</taxon>
        <taxon>Algisphaera</taxon>
    </lineage>
</organism>
<gene>
    <name evidence="1" type="ORF">HNQ40_000129</name>
</gene>
<sequence length="182" mass="19709">MVISIVALLVGLLLPALSGARKSAQRVTCSSNLRQIGLVLGSYLIDHDEVYPLARPIPEPFVAISGDPPLYEILDSYVKSGPAPETNPLYLCPDDDTVYPLAGMSYVYSPAVAGTSMNNLLARTFVQRMGWTDAQIEIASDFDGEEGGTEFNLIGGDTVLVPKRHFKRNILFGDGHVDIVVK</sequence>
<dbReference type="PANTHER" id="PTHR30093:SF2">
    <property type="entry name" value="TYPE II SECRETION SYSTEM PROTEIN H"/>
    <property type="match status" value="1"/>
</dbReference>
<proteinExistence type="predicted"/>
<dbReference type="InterPro" id="IPR045584">
    <property type="entry name" value="Pilin-like"/>
</dbReference>
<protein>
    <submittedName>
        <fullName evidence="1">Prepilin-type processing-associated H-X9-DG protein</fullName>
    </submittedName>
</protein>